<keyword evidence="3" id="KW-1185">Reference proteome</keyword>
<dbReference type="AlphaFoldDB" id="A0AAW0VTZ0"/>
<accession>A0AAW0VTZ0</accession>
<keyword evidence="1" id="KW-0732">Signal</keyword>
<name>A0AAW0VTZ0_CHEQU</name>
<organism evidence="2 3">
    <name type="scientific">Cherax quadricarinatus</name>
    <name type="common">Australian red claw crayfish</name>
    <dbReference type="NCBI Taxonomy" id="27406"/>
    <lineage>
        <taxon>Eukaryota</taxon>
        <taxon>Metazoa</taxon>
        <taxon>Ecdysozoa</taxon>
        <taxon>Arthropoda</taxon>
        <taxon>Crustacea</taxon>
        <taxon>Multicrustacea</taxon>
        <taxon>Malacostraca</taxon>
        <taxon>Eumalacostraca</taxon>
        <taxon>Eucarida</taxon>
        <taxon>Decapoda</taxon>
        <taxon>Pleocyemata</taxon>
        <taxon>Astacidea</taxon>
        <taxon>Parastacoidea</taxon>
        <taxon>Parastacidae</taxon>
        <taxon>Cherax</taxon>
    </lineage>
</organism>
<feature type="signal peptide" evidence="1">
    <location>
        <begin position="1"/>
        <end position="18"/>
    </location>
</feature>
<dbReference type="Pfam" id="PF03392">
    <property type="entry name" value="OS-D"/>
    <property type="match status" value="1"/>
</dbReference>
<sequence>MQIAVVAVVLLAVAVGMGVGVGVVGDSPLYTQSLEETFNDRATVESIIDCFLEKITCSPQQQKIKERAYAAMRNLGTCPRSLCTPKQQQEITRSMELLQQKHPDLFLQLIASIFGIDIS</sequence>
<feature type="chain" id="PRO_5043575720" evidence="1">
    <location>
        <begin position="19"/>
        <end position="119"/>
    </location>
</feature>
<dbReference type="Gene3D" id="1.10.2080.10">
    <property type="entry name" value="Insect odorant-binding protein A10/Ejaculatory bulb-specific protein 3"/>
    <property type="match status" value="1"/>
</dbReference>
<evidence type="ECO:0000256" key="1">
    <source>
        <dbReference type="SAM" id="SignalP"/>
    </source>
</evidence>
<dbReference type="EMBL" id="JARKIK010000185">
    <property type="protein sequence ID" value="KAK8720808.1"/>
    <property type="molecule type" value="Genomic_DNA"/>
</dbReference>
<evidence type="ECO:0000313" key="2">
    <source>
        <dbReference type="EMBL" id="KAK8720808.1"/>
    </source>
</evidence>
<dbReference type="InterPro" id="IPR005055">
    <property type="entry name" value="A10/PebIII"/>
</dbReference>
<protein>
    <submittedName>
        <fullName evidence="2">Uncharacterized protein</fullName>
    </submittedName>
</protein>
<gene>
    <name evidence="2" type="ORF">OTU49_013082</name>
</gene>
<dbReference type="Proteomes" id="UP001445076">
    <property type="component" value="Unassembled WGS sequence"/>
</dbReference>
<dbReference type="SUPFAM" id="SSF100910">
    <property type="entry name" value="Chemosensory protein Csp2"/>
    <property type="match status" value="1"/>
</dbReference>
<dbReference type="InterPro" id="IPR036682">
    <property type="entry name" value="OS_D_A10/PebIII_sf"/>
</dbReference>
<reference evidence="2 3" key="1">
    <citation type="journal article" date="2024" name="BMC Genomics">
        <title>Genome assembly of redclaw crayfish (Cherax quadricarinatus) provides insights into its immune adaptation and hypoxia tolerance.</title>
        <authorList>
            <person name="Liu Z."/>
            <person name="Zheng J."/>
            <person name="Li H."/>
            <person name="Fang K."/>
            <person name="Wang S."/>
            <person name="He J."/>
            <person name="Zhou D."/>
            <person name="Weng S."/>
            <person name="Chi M."/>
            <person name="Gu Z."/>
            <person name="He J."/>
            <person name="Li F."/>
            <person name="Wang M."/>
        </authorList>
    </citation>
    <scope>NUCLEOTIDE SEQUENCE [LARGE SCALE GENOMIC DNA]</scope>
    <source>
        <strain evidence="2">ZL_2023a</strain>
    </source>
</reference>
<proteinExistence type="predicted"/>
<comment type="caution">
    <text evidence="2">The sequence shown here is derived from an EMBL/GenBank/DDBJ whole genome shotgun (WGS) entry which is preliminary data.</text>
</comment>
<evidence type="ECO:0000313" key="3">
    <source>
        <dbReference type="Proteomes" id="UP001445076"/>
    </source>
</evidence>